<dbReference type="PANTHER" id="PTHR10908:SF0">
    <property type="entry name" value="SEROTONIN N-ACETYLTRANSFERASE"/>
    <property type="match status" value="1"/>
</dbReference>
<proteinExistence type="predicted"/>
<keyword evidence="2" id="KW-0012">Acyltransferase</keyword>
<protein>
    <submittedName>
        <fullName evidence="4">GNAT family N-acetyltransferase</fullName>
    </submittedName>
</protein>
<gene>
    <name evidence="4" type="ORF">LDJ79_23835</name>
</gene>
<comment type="caution">
    <text evidence="4">The sequence shown here is derived from an EMBL/GenBank/DDBJ whole genome shotgun (WGS) entry which is preliminary data.</text>
</comment>
<dbReference type="EMBL" id="JAIWIU010000283">
    <property type="protein sequence ID" value="MCA2019154.1"/>
    <property type="molecule type" value="Genomic_DNA"/>
</dbReference>
<feature type="domain" description="N-acetyltransferase" evidence="3">
    <location>
        <begin position="2"/>
        <end position="160"/>
    </location>
</feature>
<evidence type="ECO:0000259" key="3">
    <source>
        <dbReference type="PROSITE" id="PS51186"/>
    </source>
</evidence>
<dbReference type="InterPro" id="IPR016181">
    <property type="entry name" value="Acyl_CoA_acyltransferase"/>
</dbReference>
<dbReference type="InterPro" id="IPR000182">
    <property type="entry name" value="GNAT_dom"/>
</dbReference>
<accession>A0ABS7YU00</accession>
<dbReference type="PANTHER" id="PTHR10908">
    <property type="entry name" value="SEROTONIN N-ACETYLTRANSFERASE"/>
    <property type="match status" value="1"/>
</dbReference>
<keyword evidence="1" id="KW-0808">Transferase</keyword>
<dbReference type="SUPFAM" id="SSF55729">
    <property type="entry name" value="Acyl-CoA N-acyltransferases (Nat)"/>
    <property type="match status" value="1"/>
</dbReference>
<evidence type="ECO:0000313" key="4">
    <source>
        <dbReference type="EMBL" id="MCA2019154.1"/>
    </source>
</evidence>
<dbReference type="PROSITE" id="PS51186">
    <property type="entry name" value="GNAT"/>
    <property type="match status" value="1"/>
</dbReference>
<organism evidence="4 5">
    <name type="scientific">Vibrio tritonius</name>
    <dbReference type="NCBI Taxonomy" id="1435069"/>
    <lineage>
        <taxon>Bacteria</taxon>
        <taxon>Pseudomonadati</taxon>
        <taxon>Pseudomonadota</taxon>
        <taxon>Gammaproteobacteria</taxon>
        <taxon>Vibrionales</taxon>
        <taxon>Vibrionaceae</taxon>
        <taxon>Vibrio</taxon>
    </lineage>
</organism>
<evidence type="ECO:0000313" key="5">
    <source>
        <dbReference type="Proteomes" id="UP001199044"/>
    </source>
</evidence>
<dbReference type="RefSeq" id="WP_225252373.1">
    <property type="nucleotide sequence ID" value="NZ_JAIWIU010000283.1"/>
</dbReference>
<name>A0ABS7YU00_9VIBR</name>
<dbReference type="Pfam" id="PF00583">
    <property type="entry name" value="Acetyltransf_1"/>
    <property type="match status" value="1"/>
</dbReference>
<evidence type="ECO:0000256" key="1">
    <source>
        <dbReference type="ARBA" id="ARBA00022679"/>
    </source>
</evidence>
<keyword evidence="5" id="KW-1185">Reference proteome</keyword>
<sequence length="164" mass="18249">MTAIRPATELDIDRIATIELMGFPQEEAASLTSFQQRFAAFPECFFVAVKDDIVVGHINGCRYHVPELPDILYADARQHQHDGTYQTVFGLAVDPQYQHQGIAHQLLDHLITVTKQRGAKGLVLTCKDALVGFYEQHGFVCQGVSSSTHGGAIWNDMLLELEHV</sequence>
<dbReference type="Proteomes" id="UP001199044">
    <property type="component" value="Unassembled WGS sequence"/>
</dbReference>
<dbReference type="InterPro" id="IPR051635">
    <property type="entry name" value="SNAT-like"/>
</dbReference>
<dbReference type="CDD" id="cd04301">
    <property type="entry name" value="NAT_SF"/>
    <property type="match status" value="1"/>
</dbReference>
<evidence type="ECO:0000256" key="2">
    <source>
        <dbReference type="ARBA" id="ARBA00023315"/>
    </source>
</evidence>
<dbReference type="Gene3D" id="3.40.630.30">
    <property type="match status" value="1"/>
</dbReference>
<reference evidence="5" key="1">
    <citation type="submission" date="2023-07" db="EMBL/GenBank/DDBJ databases">
        <title>Molecular identification of indigenous halophilic bacteria isolated from red sea cost, biodegradation of synthetic dyes and assessment of degraded metabolite toxicity.</title>
        <authorList>
            <person name="Chaieb K."/>
            <person name="Altayb H.N."/>
        </authorList>
    </citation>
    <scope>NUCLEOTIDE SEQUENCE [LARGE SCALE GENOMIC DNA]</scope>
    <source>
        <strain evidence="5">K20</strain>
    </source>
</reference>